<sequence length="345" mass="40301">MRSSVLILLFLIFLLSCSQREKIPSLREYFNYGEEGVKTGGIKLIPIETPKGIFKVWTKRFGNNPRIKVLLLHGGPGSTHEYWECVESFFPKEGIEFIYYDQLGSWYSDQPDDSSLWTTERFVEEVEQVRKALGLNKDNFYLLGHSWGGILAMEYALKYQDNLKALIISNMMSSCPEYDRYAEEVLSKDIPEDVLKQIREFEAKGDYKNPKYMDLLLKYYYVKHVLRIPLEQWPDPVNRAFSHTNEKIYVLMQGPSEFGISGRLEKWDRSKELGKIKVPTLVIGARYDTMDPEHMRWMATQVQNGSFLFCPNGSHMCMYDDQETYFNGLIRFIKEVDAGKKKVEF</sequence>
<gene>
    <name evidence="6" type="ORF">JGI1_02282</name>
</gene>
<comment type="similarity">
    <text evidence="1 3">Belongs to the peptidase S33 family.</text>
</comment>
<dbReference type="STRING" id="1643428.GCA_001442855_02230"/>
<evidence type="ECO:0000256" key="1">
    <source>
        <dbReference type="ARBA" id="ARBA00010088"/>
    </source>
</evidence>
<dbReference type="Proteomes" id="UP000320623">
    <property type="component" value="Unassembled WGS sequence"/>
</dbReference>
<feature type="active site" evidence="4">
    <location>
        <position position="288"/>
    </location>
</feature>
<dbReference type="GO" id="GO:0006508">
    <property type="term" value="P:proteolysis"/>
    <property type="evidence" value="ECO:0007669"/>
    <property type="project" value="InterPro"/>
</dbReference>
<evidence type="ECO:0000313" key="7">
    <source>
        <dbReference type="Proteomes" id="UP000320623"/>
    </source>
</evidence>
<dbReference type="EMBL" id="FAOO01000030">
    <property type="protein sequence ID" value="CUU09168.1"/>
    <property type="molecule type" value="Genomic_DNA"/>
</dbReference>
<evidence type="ECO:0000256" key="2">
    <source>
        <dbReference type="ARBA" id="ARBA00022801"/>
    </source>
</evidence>
<dbReference type="PROSITE" id="PS51257">
    <property type="entry name" value="PROKAR_LIPOPROTEIN"/>
    <property type="match status" value="1"/>
</dbReference>
<dbReference type="PIRSF" id="PIRSF005539">
    <property type="entry name" value="Pept_S33_TRI_F1"/>
    <property type="match status" value="1"/>
</dbReference>
<proteinExistence type="inferred from homology"/>
<reference evidence="7" key="1">
    <citation type="submission" date="2015-11" db="EMBL/GenBank/DDBJ databases">
        <authorList>
            <person name="Varghese N."/>
        </authorList>
    </citation>
    <scope>NUCLEOTIDE SEQUENCE [LARGE SCALE GENOMIC DNA]</scope>
</reference>
<dbReference type="GO" id="GO:0016020">
    <property type="term" value="C:membrane"/>
    <property type="evidence" value="ECO:0007669"/>
    <property type="project" value="TreeGrafter"/>
</dbReference>
<dbReference type="AlphaFoldDB" id="A0A0S4NDH9"/>
<evidence type="ECO:0000259" key="5">
    <source>
        <dbReference type="Pfam" id="PF00561"/>
    </source>
</evidence>
<dbReference type="Pfam" id="PF00561">
    <property type="entry name" value="Abhydrolase_1"/>
    <property type="match status" value="1"/>
</dbReference>
<protein>
    <submittedName>
        <fullName evidence="6">Proline iminopeptidase</fullName>
    </submittedName>
</protein>
<evidence type="ECO:0000256" key="4">
    <source>
        <dbReference type="PIRSR" id="PIRSR005539-1"/>
    </source>
</evidence>
<keyword evidence="7" id="KW-1185">Reference proteome</keyword>
<dbReference type="InterPro" id="IPR050266">
    <property type="entry name" value="AB_hydrolase_sf"/>
</dbReference>
<accession>A0A0S4NDH9</accession>
<dbReference type="Gene3D" id="3.40.50.1820">
    <property type="entry name" value="alpha/beta hydrolase"/>
    <property type="match status" value="1"/>
</dbReference>
<dbReference type="InterPro" id="IPR000073">
    <property type="entry name" value="AB_hydrolase_1"/>
</dbReference>
<name>A0A0S4NDH9_9BACT</name>
<evidence type="ECO:0000256" key="3">
    <source>
        <dbReference type="PIRNR" id="PIRNR005539"/>
    </source>
</evidence>
<dbReference type="NCBIfam" id="TIGR01250">
    <property type="entry name" value="pro_imino_pep_2"/>
    <property type="match status" value="1"/>
</dbReference>
<dbReference type="SUPFAM" id="SSF53474">
    <property type="entry name" value="alpha/beta-Hydrolases"/>
    <property type="match status" value="1"/>
</dbReference>
<feature type="active site" description="Nucleophile" evidence="4">
    <location>
        <position position="146"/>
    </location>
</feature>
<dbReference type="PANTHER" id="PTHR43798">
    <property type="entry name" value="MONOACYLGLYCEROL LIPASE"/>
    <property type="match status" value="1"/>
</dbReference>
<keyword evidence="2 3" id="KW-0378">Hydrolase</keyword>
<dbReference type="PRINTS" id="PR00793">
    <property type="entry name" value="PROAMNOPTASE"/>
</dbReference>
<dbReference type="PANTHER" id="PTHR43798:SF31">
    <property type="entry name" value="AB HYDROLASE SUPERFAMILY PROTEIN YCLE"/>
    <property type="match status" value="1"/>
</dbReference>
<dbReference type="OrthoDB" id="9796770at2"/>
<dbReference type="InterPro" id="IPR002410">
    <property type="entry name" value="Peptidase_S33"/>
</dbReference>
<dbReference type="InterPro" id="IPR029058">
    <property type="entry name" value="AB_hydrolase_fold"/>
</dbReference>
<feature type="domain" description="AB hydrolase-1" evidence="5">
    <location>
        <begin position="69"/>
        <end position="182"/>
    </location>
</feature>
<organism evidence="6 7">
    <name type="scientific">Candidatus Thermokryptus mobilis</name>
    <dbReference type="NCBI Taxonomy" id="1643428"/>
    <lineage>
        <taxon>Bacteria</taxon>
        <taxon>Pseudomonadati</taxon>
        <taxon>Candidatus Kryptoniota</taxon>
        <taxon>Candidatus Thermokryptus</taxon>
    </lineage>
</organism>
<feature type="active site" description="Proton donor" evidence="4">
    <location>
        <position position="315"/>
    </location>
</feature>
<dbReference type="GO" id="GO:0008233">
    <property type="term" value="F:peptidase activity"/>
    <property type="evidence" value="ECO:0007669"/>
    <property type="project" value="InterPro"/>
</dbReference>
<dbReference type="RefSeq" id="WP_140945975.1">
    <property type="nucleotide sequence ID" value="NZ_FAOO01000030.1"/>
</dbReference>
<evidence type="ECO:0000313" key="6">
    <source>
        <dbReference type="EMBL" id="CUU09168.1"/>
    </source>
</evidence>
<dbReference type="InterPro" id="IPR005945">
    <property type="entry name" value="Pro_imino_pep"/>
</dbReference>